<dbReference type="SMART" id="SM00363">
    <property type="entry name" value="S4"/>
    <property type="match status" value="1"/>
</dbReference>
<evidence type="ECO:0000256" key="2">
    <source>
        <dbReference type="ARBA" id="ARBA00022884"/>
    </source>
</evidence>
<keyword evidence="8" id="KW-1185">Reference proteome</keyword>
<keyword evidence="2 4" id="KW-0694">RNA-binding</keyword>
<dbReference type="PROSITE" id="PS50889">
    <property type="entry name" value="S4"/>
    <property type="match status" value="1"/>
</dbReference>
<sequence>MATENVRLDKWLWAARFFKTRTLATDAVDKGKVKLERERIKPARTVKCGDLLQIDNGSTEWEVVVQALSDVRGSAEMAQKLYAETEQSVIQRQQEADQRKFFKEPGLGIKGRPTKRDRRLLDKTNQ</sequence>
<evidence type="ECO:0000256" key="5">
    <source>
        <dbReference type="SAM" id="MobiDB-lite"/>
    </source>
</evidence>
<evidence type="ECO:0000313" key="7">
    <source>
        <dbReference type="EMBL" id="MFC7289396.1"/>
    </source>
</evidence>
<organism evidence="7 8">
    <name type="scientific">Herminiimonas glaciei</name>
    <dbReference type="NCBI Taxonomy" id="523788"/>
    <lineage>
        <taxon>Bacteria</taxon>
        <taxon>Pseudomonadati</taxon>
        <taxon>Pseudomonadota</taxon>
        <taxon>Betaproteobacteria</taxon>
        <taxon>Burkholderiales</taxon>
        <taxon>Oxalobacteraceae</taxon>
        <taxon>Herminiimonas</taxon>
    </lineage>
</organism>
<feature type="region of interest" description="Disordered" evidence="5">
    <location>
        <begin position="101"/>
        <end position="126"/>
    </location>
</feature>
<comment type="caution">
    <text evidence="7">The sequence shown here is derived from an EMBL/GenBank/DDBJ whole genome shotgun (WGS) entry which is preliminary data.</text>
</comment>
<evidence type="ECO:0000256" key="4">
    <source>
        <dbReference type="PROSITE-ProRule" id="PRU00182"/>
    </source>
</evidence>
<dbReference type="EMBL" id="JBHTBU010000002">
    <property type="protein sequence ID" value="MFC7289396.1"/>
    <property type="molecule type" value="Genomic_DNA"/>
</dbReference>
<dbReference type="SUPFAM" id="SSF55174">
    <property type="entry name" value="Alpha-L RNA-binding motif"/>
    <property type="match status" value="1"/>
</dbReference>
<dbReference type="PIRSF" id="PIRSF016821">
    <property type="entry name" value="HSP15"/>
    <property type="match status" value="1"/>
</dbReference>
<gene>
    <name evidence="7" type="ORF">ACFQPC_15215</name>
</gene>
<keyword evidence="3" id="KW-0238">DNA-binding</keyword>
<dbReference type="InterPro" id="IPR025708">
    <property type="entry name" value="HSP15"/>
</dbReference>
<protein>
    <submittedName>
        <fullName evidence="7">RNA-binding S4 domain-containing protein</fullName>
    </submittedName>
</protein>
<feature type="domain" description="RNA-binding S4" evidence="6">
    <location>
        <begin position="6"/>
        <end position="69"/>
    </location>
</feature>
<evidence type="ECO:0000259" key="6">
    <source>
        <dbReference type="SMART" id="SM00363"/>
    </source>
</evidence>
<name>A0ABW2IEM4_9BURK</name>
<dbReference type="CDD" id="cd00165">
    <property type="entry name" value="S4"/>
    <property type="match status" value="1"/>
</dbReference>
<evidence type="ECO:0000313" key="8">
    <source>
        <dbReference type="Proteomes" id="UP001596542"/>
    </source>
</evidence>
<evidence type="ECO:0000256" key="1">
    <source>
        <dbReference type="ARBA" id="ARBA00008396"/>
    </source>
</evidence>
<dbReference type="InterPro" id="IPR002942">
    <property type="entry name" value="S4_RNA-bd"/>
</dbReference>
<dbReference type="Gene3D" id="3.10.290.10">
    <property type="entry name" value="RNA-binding S4 domain"/>
    <property type="match status" value="1"/>
</dbReference>
<comment type="similarity">
    <text evidence="1">Belongs to the HSP15 family.</text>
</comment>
<dbReference type="InterPro" id="IPR036986">
    <property type="entry name" value="S4_RNA-bd_sf"/>
</dbReference>
<accession>A0ABW2IEM4</accession>
<evidence type="ECO:0000256" key="3">
    <source>
        <dbReference type="ARBA" id="ARBA00023125"/>
    </source>
</evidence>
<proteinExistence type="inferred from homology"/>
<dbReference type="Proteomes" id="UP001596542">
    <property type="component" value="Unassembled WGS sequence"/>
</dbReference>
<dbReference type="RefSeq" id="WP_382272703.1">
    <property type="nucleotide sequence ID" value="NZ_JBHTBU010000002.1"/>
</dbReference>
<reference evidence="8" key="1">
    <citation type="journal article" date="2019" name="Int. J. Syst. Evol. Microbiol.">
        <title>The Global Catalogue of Microorganisms (GCM) 10K type strain sequencing project: providing services to taxonomists for standard genome sequencing and annotation.</title>
        <authorList>
            <consortium name="The Broad Institute Genomics Platform"/>
            <consortium name="The Broad Institute Genome Sequencing Center for Infectious Disease"/>
            <person name="Wu L."/>
            <person name="Ma J."/>
        </authorList>
    </citation>
    <scope>NUCLEOTIDE SEQUENCE [LARGE SCALE GENOMIC DNA]</scope>
    <source>
        <strain evidence="8">KACC 12508</strain>
    </source>
</reference>
<dbReference type="Pfam" id="PF01479">
    <property type="entry name" value="S4"/>
    <property type="match status" value="1"/>
</dbReference>